<dbReference type="EMBL" id="VUNJ01000003">
    <property type="protein sequence ID" value="MST91162.1"/>
    <property type="molecule type" value="Genomic_DNA"/>
</dbReference>
<proteinExistence type="predicted"/>
<sequence length="115" mass="12489">MEYTFAHMGIHCNSEEDCKAGVAAFQTAFGFPIFDIGNSVIVAGPMELTKTPLRSAAGHIGIACTDVALAIEDLKEKGFAIDESTLQYGPDGKLRSVYLQDTFCGFACHLLQKRR</sequence>
<evidence type="ECO:0000313" key="1">
    <source>
        <dbReference type="EMBL" id="MST91162.1"/>
    </source>
</evidence>
<organism evidence="1 2">
    <name type="scientific">Ruthenibacterium lactatiformans</name>
    <dbReference type="NCBI Taxonomy" id="1550024"/>
    <lineage>
        <taxon>Bacteria</taxon>
        <taxon>Bacillati</taxon>
        <taxon>Bacillota</taxon>
        <taxon>Clostridia</taxon>
        <taxon>Eubacteriales</taxon>
        <taxon>Oscillospiraceae</taxon>
        <taxon>Ruthenibacterium</taxon>
    </lineage>
</organism>
<accession>A0A6I2U0Y6</accession>
<protein>
    <submittedName>
        <fullName evidence="1">VOC family protein</fullName>
    </submittedName>
</protein>
<comment type="caution">
    <text evidence="1">The sequence shown here is derived from an EMBL/GenBank/DDBJ whole genome shotgun (WGS) entry which is preliminary data.</text>
</comment>
<dbReference type="InterPro" id="IPR029068">
    <property type="entry name" value="Glyas_Bleomycin-R_OHBP_Dase"/>
</dbReference>
<dbReference type="RefSeq" id="WP_154521743.1">
    <property type="nucleotide sequence ID" value="NZ_JAXVED010000011.1"/>
</dbReference>
<name>A0A6I2U0Y6_9FIRM</name>
<dbReference type="Proteomes" id="UP000431913">
    <property type="component" value="Unassembled WGS sequence"/>
</dbReference>
<gene>
    <name evidence="1" type="ORF">FYJ76_04300</name>
</gene>
<evidence type="ECO:0000313" key="2">
    <source>
        <dbReference type="Proteomes" id="UP000431913"/>
    </source>
</evidence>
<reference evidence="1 2" key="1">
    <citation type="submission" date="2019-08" db="EMBL/GenBank/DDBJ databases">
        <title>In-depth cultivation of the pig gut microbiome towards novel bacterial diversity and tailored functional studies.</title>
        <authorList>
            <person name="Wylensek D."/>
            <person name="Hitch T.C.A."/>
            <person name="Clavel T."/>
        </authorList>
    </citation>
    <scope>NUCLEOTIDE SEQUENCE [LARGE SCALE GENOMIC DNA]</scope>
    <source>
        <strain evidence="1 2">WCA3-601-WT-6J</strain>
    </source>
</reference>
<dbReference type="SUPFAM" id="SSF54593">
    <property type="entry name" value="Glyoxalase/Bleomycin resistance protein/Dihydroxybiphenyl dioxygenase"/>
    <property type="match status" value="1"/>
</dbReference>
<dbReference type="AlphaFoldDB" id="A0A6I2U0Y6"/>